<evidence type="ECO:0000313" key="1">
    <source>
        <dbReference type="EMBL" id="SHI58279.1"/>
    </source>
</evidence>
<dbReference type="Pfam" id="PF12669">
    <property type="entry name" value="FeoB_associated"/>
    <property type="match status" value="1"/>
</dbReference>
<dbReference type="EMBL" id="FQZS01000005">
    <property type="protein sequence ID" value="SHI58279.1"/>
    <property type="molecule type" value="Genomic_DNA"/>
</dbReference>
<evidence type="ECO:0000313" key="2">
    <source>
        <dbReference type="Proteomes" id="UP000184442"/>
    </source>
</evidence>
<reference evidence="1 2" key="1">
    <citation type="submission" date="2016-11" db="EMBL/GenBank/DDBJ databases">
        <authorList>
            <person name="Jaros S."/>
            <person name="Januszkiewicz K."/>
            <person name="Wedrychowicz H."/>
        </authorList>
    </citation>
    <scope>NUCLEOTIDE SEQUENCE [LARGE SCALE GENOMIC DNA]</scope>
    <source>
        <strain evidence="1 2">DSM 19022</strain>
    </source>
</reference>
<organism evidence="1 2">
    <name type="scientific">Lutispora thermophila DSM 19022</name>
    <dbReference type="NCBI Taxonomy" id="1122184"/>
    <lineage>
        <taxon>Bacteria</taxon>
        <taxon>Bacillati</taxon>
        <taxon>Bacillota</taxon>
        <taxon>Clostridia</taxon>
        <taxon>Lutisporales</taxon>
        <taxon>Lutisporaceae</taxon>
        <taxon>Lutispora</taxon>
    </lineage>
</organism>
<dbReference type="AlphaFoldDB" id="A0A1M6CB96"/>
<dbReference type="RefSeq" id="WP_084524337.1">
    <property type="nucleotide sequence ID" value="NZ_FQZS01000005.1"/>
</dbReference>
<dbReference type="STRING" id="1122184.SAMN02745176_00690"/>
<accession>A0A1M6CB96</accession>
<proteinExistence type="predicted"/>
<keyword evidence="2" id="KW-1185">Reference proteome</keyword>
<gene>
    <name evidence="1" type="ORF">SAMN02745176_00690</name>
</gene>
<name>A0A1M6CB96_9FIRM</name>
<sequence length="49" mass="5203">MEILIALGIVALAAFLLFRSGKKKTKGDCGCGCGSCSLQCPVNEDQREK</sequence>
<dbReference type="Proteomes" id="UP000184442">
    <property type="component" value="Unassembled WGS sequence"/>
</dbReference>
<protein>
    <submittedName>
        <fullName evidence="1">Virus attachment protein p12 family protein</fullName>
    </submittedName>
</protein>